<dbReference type="GO" id="GO:0000049">
    <property type="term" value="F:tRNA binding"/>
    <property type="evidence" value="ECO:0007669"/>
    <property type="project" value="TreeGrafter"/>
</dbReference>
<dbReference type="AlphaFoldDB" id="L2GQZ5"/>
<name>L2GQZ5_VITCO</name>
<accession>L2GQZ5</accession>
<dbReference type="GO" id="GO:0043022">
    <property type="term" value="F:ribosome binding"/>
    <property type="evidence" value="ECO:0007669"/>
    <property type="project" value="TreeGrafter"/>
</dbReference>
<keyword evidence="2" id="KW-0853">WD repeat</keyword>
<dbReference type="GO" id="GO:0022627">
    <property type="term" value="C:cytosolic small ribosomal subunit"/>
    <property type="evidence" value="ECO:0007669"/>
    <property type="project" value="TreeGrafter"/>
</dbReference>
<dbReference type="InParanoid" id="L2GQZ5"/>
<dbReference type="Pfam" id="PF08662">
    <property type="entry name" value="eIF2A"/>
    <property type="match status" value="1"/>
</dbReference>
<dbReference type="STRING" id="993615.L2GQZ5"/>
<keyword evidence="8" id="KW-1185">Reference proteome</keyword>
<dbReference type="HOGENOM" id="CLU_035147_0_0_1"/>
<feature type="domain" description="Translation initiation factor beta propellor-like" evidence="6">
    <location>
        <begin position="123"/>
        <end position="316"/>
    </location>
</feature>
<proteinExistence type="predicted"/>
<dbReference type="EMBL" id="JH370130">
    <property type="protein sequence ID" value="ELA42935.1"/>
    <property type="molecule type" value="Genomic_DNA"/>
</dbReference>
<evidence type="ECO:0000313" key="8">
    <source>
        <dbReference type="Proteomes" id="UP000011082"/>
    </source>
</evidence>
<dbReference type="InterPro" id="IPR011387">
    <property type="entry name" value="TIF2A"/>
</dbReference>
<evidence type="ECO:0000256" key="1">
    <source>
        <dbReference type="ARBA" id="ARBA00022540"/>
    </source>
</evidence>
<organism evidence="7 8">
    <name type="scientific">Vittaforma corneae (strain ATCC 50505)</name>
    <name type="common">Microsporidian parasite</name>
    <name type="synonym">Nosema corneum</name>
    <dbReference type="NCBI Taxonomy" id="993615"/>
    <lineage>
        <taxon>Eukaryota</taxon>
        <taxon>Fungi</taxon>
        <taxon>Fungi incertae sedis</taxon>
        <taxon>Microsporidia</taxon>
        <taxon>Nosematidae</taxon>
        <taxon>Vittaforma</taxon>
    </lineage>
</organism>
<evidence type="ECO:0000256" key="3">
    <source>
        <dbReference type="ARBA" id="ARBA00022737"/>
    </source>
</evidence>
<dbReference type="PANTHER" id="PTHR13227">
    <property type="entry name" value="EUKARYOTIC TRANSLATION INITIATION FACTOR 2A"/>
    <property type="match status" value="1"/>
</dbReference>
<keyword evidence="1" id="KW-0396">Initiation factor</keyword>
<gene>
    <name evidence="7" type="ORF">VICG_00250</name>
</gene>
<keyword evidence="3" id="KW-0677">Repeat</keyword>
<dbReference type="GeneID" id="19880968"/>
<reference evidence="8" key="1">
    <citation type="submission" date="2011-05" db="EMBL/GenBank/DDBJ databases">
        <title>The genome sequence of Vittaforma corneae strain ATCC 50505.</title>
        <authorList>
            <consortium name="The Broad Institute Genome Sequencing Platform"/>
            <person name="Cuomo C."/>
            <person name="Didier E."/>
            <person name="Bowers L."/>
            <person name="Young S.K."/>
            <person name="Zeng Q."/>
            <person name="Gargeya S."/>
            <person name="Fitzgerald M."/>
            <person name="Haas B."/>
            <person name="Abouelleil A."/>
            <person name="Alvarado L."/>
            <person name="Arachchi H.M."/>
            <person name="Berlin A."/>
            <person name="Chapman S.B."/>
            <person name="Gearin G."/>
            <person name="Goldberg J."/>
            <person name="Griggs A."/>
            <person name="Gujja S."/>
            <person name="Hansen M."/>
            <person name="Heiman D."/>
            <person name="Howarth C."/>
            <person name="Larimer J."/>
            <person name="Lui A."/>
            <person name="MacDonald P.J.P."/>
            <person name="McCowen C."/>
            <person name="Montmayeur A."/>
            <person name="Murphy C."/>
            <person name="Neiman D."/>
            <person name="Pearson M."/>
            <person name="Priest M."/>
            <person name="Roberts A."/>
            <person name="Saif S."/>
            <person name="Shea T."/>
            <person name="Sisk P."/>
            <person name="Stolte C."/>
            <person name="Sykes S."/>
            <person name="Wortman J."/>
            <person name="Nusbaum C."/>
            <person name="Birren B."/>
        </authorList>
    </citation>
    <scope>NUCLEOTIDE SEQUENCE [LARGE SCALE GENOMIC DNA]</scope>
    <source>
        <strain evidence="8">ATCC 50505</strain>
    </source>
</reference>
<keyword evidence="4" id="KW-0648">Protein biosynthesis</keyword>
<dbReference type="InterPro" id="IPR013979">
    <property type="entry name" value="TIF_beta_prop-like"/>
</dbReference>
<evidence type="ECO:0000256" key="4">
    <source>
        <dbReference type="ARBA" id="ARBA00022917"/>
    </source>
</evidence>
<evidence type="ECO:0000256" key="5">
    <source>
        <dbReference type="SAM" id="MobiDB-lite"/>
    </source>
</evidence>
<feature type="region of interest" description="Disordered" evidence="5">
    <location>
        <begin position="358"/>
        <end position="377"/>
    </location>
</feature>
<sequence length="420" mass="47779">MQLSENGRHLGILLHNKDLHVFKNAVEISVVQNVELFSISDSFYSITTKEETKVFSFEENTAVFEFKCAAKFLFSFSSLIIMVTEKLECQKILVFRNNKAHAILSLPNIYRAVVESTESENQFLLLVDTEYTKNSYYAESSLFLLSFADADQVAASCAKNEGSTDICIPELTTRSEDFVVIQYRGLNKIHKSGFLKDSFYVCFGDQPALLFQFDLKGKLQKKYPKSVRNTAIFNSRENRLINAGLGNLPGTIEVYCNSECTCSFEMLGASIVSWLNNDSYFLVAITNYFKSQNKIVIYDYYGNALEEMECKSLIDVRVYGQIEKEAAVDPPKEAVKIKPVSAYVPPHLQNKIVESAKAKEPAKKATRTKRRDKEAVEKELSECLKLRERLRNGEELSLEEENKIFKIKSLEEELKVLSSN</sequence>
<evidence type="ECO:0000256" key="2">
    <source>
        <dbReference type="ARBA" id="ARBA00022574"/>
    </source>
</evidence>
<dbReference type="OrthoDB" id="2194683at2759"/>
<dbReference type="FunCoup" id="L2GQZ5">
    <property type="interactions" value="267"/>
</dbReference>
<dbReference type="PANTHER" id="PTHR13227:SF0">
    <property type="entry name" value="EUKARYOTIC TRANSLATION INITIATION FACTOR 2A"/>
    <property type="match status" value="1"/>
</dbReference>
<protein>
    <recommendedName>
        <fullName evidence="6">Translation initiation factor beta propellor-like domain-containing protein</fullName>
    </recommendedName>
</protein>
<evidence type="ECO:0000259" key="6">
    <source>
        <dbReference type="Pfam" id="PF08662"/>
    </source>
</evidence>
<dbReference type="VEuPathDB" id="MicrosporidiaDB:VICG_00250"/>
<dbReference type="Proteomes" id="UP000011082">
    <property type="component" value="Unassembled WGS sequence"/>
</dbReference>
<dbReference type="RefSeq" id="XP_007603703.1">
    <property type="nucleotide sequence ID" value="XM_007603641.1"/>
</dbReference>
<dbReference type="GO" id="GO:0003729">
    <property type="term" value="F:mRNA binding"/>
    <property type="evidence" value="ECO:0007669"/>
    <property type="project" value="TreeGrafter"/>
</dbReference>
<dbReference type="GO" id="GO:0003743">
    <property type="term" value="F:translation initiation factor activity"/>
    <property type="evidence" value="ECO:0007669"/>
    <property type="project" value="UniProtKB-KW"/>
</dbReference>
<evidence type="ECO:0000313" key="7">
    <source>
        <dbReference type="EMBL" id="ELA42935.1"/>
    </source>
</evidence>